<dbReference type="PANTHER" id="PTHR43649:SF34">
    <property type="entry name" value="ABC TRANSPORTER PERIPLASMIC-BINDING PROTEIN YCJN-RELATED"/>
    <property type="match status" value="1"/>
</dbReference>
<dbReference type="PROSITE" id="PS51318">
    <property type="entry name" value="TAT"/>
    <property type="match status" value="1"/>
</dbReference>
<proteinExistence type="inferred from homology"/>
<comment type="caution">
    <text evidence="6">The sequence shown here is derived from an EMBL/GenBank/DDBJ whole genome shotgun (WGS) entry which is preliminary data.</text>
</comment>
<dbReference type="EMBL" id="JBFNQD010000029">
    <property type="protein sequence ID" value="MEW9310525.1"/>
    <property type="molecule type" value="Genomic_DNA"/>
</dbReference>
<dbReference type="InterPro" id="IPR006311">
    <property type="entry name" value="TAT_signal"/>
</dbReference>
<keyword evidence="7" id="KW-1185">Reference proteome</keyword>
<comment type="similarity">
    <text evidence="2">Belongs to the bacterial solute-binding protein 1 family.</text>
</comment>
<dbReference type="PANTHER" id="PTHR43649">
    <property type="entry name" value="ARABINOSE-BINDING PROTEIN-RELATED"/>
    <property type="match status" value="1"/>
</dbReference>
<name>A0ABV3PY14_9HYPH</name>
<dbReference type="RefSeq" id="WP_367626906.1">
    <property type="nucleotide sequence ID" value="NZ_JBFNQD010000029.1"/>
</dbReference>
<dbReference type="Pfam" id="PF13416">
    <property type="entry name" value="SBP_bac_8"/>
    <property type="match status" value="1"/>
</dbReference>
<evidence type="ECO:0000256" key="5">
    <source>
        <dbReference type="ARBA" id="ARBA00022764"/>
    </source>
</evidence>
<evidence type="ECO:0000256" key="4">
    <source>
        <dbReference type="ARBA" id="ARBA00022729"/>
    </source>
</evidence>
<dbReference type="InterPro" id="IPR006059">
    <property type="entry name" value="SBP"/>
</dbReference>
<evidence type="ECO:0000313" key="7">
    <source>
        <dbReference type="Proteomes" id="UP001555786"/>
    </source>
</evidence>
<protein>
    <submittedName>
        <fullName evidence="6">Extracellular solute-binding protein</fullName>
    </submittedName>
</protein>
<keyword evidence="5" id="KW-0574">Periplasm</keyword>
<comment type="subcellular location">
    <subcellularLocation>
        <location evidence="1">Periplasm</location>
    </subcellularLocation>
</comment>
<keyword evidence="4" id="KW-0732">Signal</keyword>
<evidence type="ECO:0000256" key="1">
    <source>
        <dbReference type="ARBA" id="ARBA00004418"/>
    </source>
</evidence>
<dbReference type="SUPFAM" id="SSF53850">
    <property type="entry name" value="Periplasmic binding protein-like II"/>
    <property type="match status" value="1"/>
</dbReference>
<gene>
    <name evidence="6" type="ORF">ABXS05_33620</name>
</gene>
<organism evidence="6 7">
    <name type="scientific">Labrys neptuniae</name>
    <dbReference type="NCBI Taxonomy" id="376174"/>
    <lineage>
        <taxon>Bacteria</taxon>
        <taxon>Pseudomonadati</taxon>
        <taxon>Pseudomonadota</taxon>
        <taxon>Alphaproteobacteria</taxon>
        <taxon>Hyphomicrobiales</taxon>
        <taxon>Xanthobacteraceae</taxon>
        <taxon>Labrys</taxon>
    </lineage>
</organism>
<evidence type="ECO:0000256" key="2">
    <source>
        <dbReference type="ARBA" id="ARBA00008520"/>
    </source>
</evidence>
<keyword evidence="3" id="KW-0813">Transport</keyword>
<sequence>MPLQFSRRTVLKGAAAIGGAVAVSPGFANRAGAQDASLSVFGPLPPDPAPPGAANFAQTAFEAWKQQHGAGVAYDLLAWPQLHDRMATAFASGSVPWDVMYMCGWVPEFESFLLPFADDLAKTIVDDMPKSSFETVTWKGKRYGAVFTLSLLTMFYNKEHMAEAGIEAPPSTWDDLKRFVKELTRNGRYGFVANYGDPAGIGGTATYWMAFLQQAGGRMYGEDGLPVFKGDAGVDALQMMVDLNAAGTDPGSISYVGINDATNVLLSGRASMMMNWPFMWNASQDPKQSTIVGKVATSILPAGPAGSASIDGTDAWTVGKSTRDPQKARQLIEFYLDAETQKRQALDTGWLPVRLSVLADPEVKAKLPNAETVLEQAKHPYDSFVTPDFNQITQALGTEVQKALQGQKTPAAAIADAHDLVSAIVKRRS</sequence>
<evidence type="ECO:0000313" key="6">
    <source>
        <dbReference type="EMBL" id="MEW9310525.1"/>
    </source>
</evidence>
<evidence type="ECO:0000256" key="3">
    <source>
        <dbReference type="ARBA" id="ARBA00022448"/>
    </source>
</evidence>
<dbReference type="InterPro" id="IPR050490">
    <property type="entry name" value="Bact_solute-bd_prot1"/>
</dbReference>
<dbReference type="Gene3D" id="3.40.190.10">
    <property type="entry name" value="Periplasmic binding protein-like II"/>
    <property type="match status" value="2"/>
</dbReference>
<reference evidence="6 7" key="1">
    <citation type="submission" date="2024-07" db="EMBL/GenBank/DDBJ databases">
        <title>Description of Labrys sedimenti sp. nov., isolated from a diclofenac-degrading enrichment culture.</title>
        <authorList>
            <person name="Tancsics A."/>
            <person name="Csepanyi A."/>
        </authorList>
    </citation>
    <scope>NUCLEOTIDE SEQUENCE [LARGE SCALE GENOMIC DNA]</scope>
    <source>
        <strain evidence="6 7">LMG 23578</strain>
    </source>
</reference>
<accession>A0ABV3PY14</accession>
<dbReference type="Proteomes" id="UP001555786">
    <property type="component" value="Unassembled WGS sequence"/>
</dbReference>